<evidence type="ECO:0000259" key="5">
    <source>
        <dbReference type="SMART" id="SM00478"/>
    </source>
</evidence>
<dbReference type="FunFam" id="1.10.340.30:FF:000004">
    <property type="entry name" value="DNA-3-methyladenine glycosylase II"/>
    <property type="match status" value="1"/>
</dbReference>
<dbReference type="GO" id="GO:0005634">
    <property type="term" value="C:nucleus"/>
    <property type="evidence" value="ECO:0007669"/>
    <property type="project" value="TreeGrafter"/>
</dbReference>
<accession>A0A843TVR5</accession>
<dbReference type="CDD" id="cd00056">
    <property type="entry name" value="ENDO3c"/>
    <property type="match status" value="1"/>
</dbReference>
<keyword evidence="7" id="KW-1185">Reference proteome</keyword>
<dbReference type="AlphaFoldDB" id="A0A843TVR5"/>
<evidence type="ECO:0000256" key="1">
    <source>
        <dbReference type="ARBA" id="ARBA00010817"/>
    </source>
</evidence>
<evidence type="ECO:0000256" key="2">
    <source>
        <dbReference type="ARBA" id="ARBA00022763"/>
    </source>
</evidence>
<feature type="region of interest" description="Disordered" evidence="4">
    <location>
        <begin position="1"/>
        <end position="141"/>
    </location>
</feature>
<keyword evidence="2" id="KW-0227">DNA damage</keyword>
<dbReference type="GO" id="GO:0032993">
    <property type="term" value="C:protein-DNA complex"/>
    <property type="evidence" value="ECO:0007669"/>
    <property type="project" value="TreeGrafter"/>
</dbReference>
<feature type="domain" description="HhH-GPD" evidence="5">
    <location>
        <begin position="243"/>
        <end position="398"/>
    </location>
</feature>
<dbReference type="GO" id="GO:0032131">
    <property type="term" value="F:alkylated DNA binding"/>
    <property type="evidence" value="ECO:0007669"/>
    <property type="project" value="TreeGrafter"/>
</dbReference>
<feature type="compositionally biased region" description="Pro residues" evidence="4">
    <location>
        <begin position="53"/>
        <end position="62"/>
    </location>
</feature>
<evidence type="ECO:0000256" key="4">
    <source>
        <dbReference type="SAM" id="MobiDB-lite"/>
    </source>
</evidence>
<dbReference type="GO" id="GO:0006307">
    <property type="term" value="P:DNA alkylation repair"/>
    <property type="evidence" value="ECO:0007669"/>
    <property type="project" value="TreeGrafter"/>
</dbReference>
<dbReference type="SUPFAM" id="SSF48150">
    <property type="entry name" value="DNA-glycosylase"/>
    <property type="match status" value="1"/>
</dbReference>
<dbReference type="Pfam" id="PF00730">
    <property type="entry name" value="HhH-GPD"/>
    <property type="match status" value="1"/>
</dbReference>
<comment type="caution">
    <text evidence="6">The sequence shown here is derived from an EMBL/GenBank/DDBJ whole genome shotgun (WGS) entry which is preliminary data.</text>
</comment>
<evidence type="ECO:0000256" key="3">
    <source>
        <dbReference type="ARBA" id="ARBA00023204"/>
    </source>
</evidence>
<dbReference type="SMART" id="SM00478">
    <property type="entry name" value="ENDO3c"/>
    <property type="match status" value="1"/>
</dbReference>
<dbReference type="InterPro" id="IPR003265">
    <property type="entry name" value="HhH-GPD_domain"/>
</dbReference>
<dbReference type="Proteomes" id="UP000652761">
    <property type="component" value="Unassembled WGS sequence"/>
</dbReference>
<dbReference type="InterPro" id="IPR011257">
    <property type="entry name" value="DNA_glycosylase"/>
</dbReference>
<dbReference type="PANTHER" id="PTHR43003:SF5">
    <property type="entry name" value="DNA-3-METHYLADENINE GLYCOSYLASE"/>
    <property type="match status" value="1"/>
</dbReference>
<feature type="region of interest" description="Disordered" evidence="4">
    <location>
        <begin position="439"/>
        <end position="491"/>
    </location>
</feature>
<dbReference type="InterPro" id="IPR051912">
    <property type="entry name" value="Alkylbase_DNA_Glycosylase/TA"/>
</dbReference>
<dbReference type="GO" id="GO:0006285">
    <property type="term" value="P:base-excision repair, AP site formation"/>
    <property type="evidence" value="ECO:0007669"/>
    <property type="project" value="TreeGrafter"/>
</dbReference>
<name>A0A843TVR5_COLES</name>
<dbReference type="Gene3D" id="1.10.340.30">
    <property type="entry name" value="Hypothetical protein, domain 2"/>
    <property type="match status" value="1"/>
</dbReference>
<protein>
    <recommendedName>
        <fullName evidence="5">HhH-GPD domain-containing protein</fullName>
    </recommendedName>
</protein>
<dbReference type="EMBL" id="NMUH01000173">
    <property type="protein sequence ID" value="MQL73590.1"/>
    <property type="molecule type" value="Genomic_DNA"/>
</dbReference>
<dbReference type="PANTHER" id="PTHR43003">
    <property type="entry name" value="DNA-3-METHYLADENINE GLYCOSYLASE"/>
    <property type="match status" value="1"/>
</dbReference>
<feature type="compositionally biased region" description="Low complexity" evidence="4">
    <location>
        <begin position="13"/>
        <end position="33"/>
    </location>
</feature>
<reference evidence="6" key="1">
    <citation type="submission" date="2017-07" db="EMBL/GenBank/DDBJ databases">
        <title>Taro Niue Genome Assembly and Annotation.</title>
        <authorList>
            <person name="Atibalentja N."/>
            <person name="Keating K."/>
            <person name="Fields C.J."/>
        </authorList>
    </citation>
    <scope>NUCLEOTIDE SEQUENCE</scope>
    <source>
        <strain evidence="6">Niue_2</strain>
        <tissue evidence="6">Leaf</tissue>
    </source>
</reference>
<proteinExistence type="inferred from homology"/>
<organism evidence="6 7">
    <name type="scientific">Colocasia esculenta</name>
    <name type="common">Wild taro</name>
    <name type="synonym">Arum esculentum</name>
    <dbReference type="NCBI Taxonomy" id="4460"/>
    <lineage>
        <taxon>Eukaryota</taxon>
        <taxon>Viridiplantae</taxon>
        <taxon>Streptophyta</taxon>
        <taxon>Embryophyta</taxon>
        <taxon>Tracheophyta</taxon>
        <taxon>Spermatophyta</taxon>
        <taxon>Magnoliopsida</taxon>
        <taxon>Liliopsida</taxon>
        <taxon>Araceae</taxon>
        <taxon>Aroideae</taxon>
        <taxon>Colocasieae</taxon>
        <taxon>Colocasia</taxon>
    </lineage>
</organism>
<dbReference type="Gene3D" id="1.10.1670.40">
    <property type="match status" value="1"/>
</dbReference>
<dbReference type="FunFam" id="1.10.1670.40:FF:000001">
    <property type="entry name" value="Probable DNA-3-methyladenine glycosylase 2"/>
    <property type="match status" value="1"/>
</dbReference>
<sequence>MNDRRQPSPPLPSSSVPASPKPIMSAPSSSSSPSQPPPPLPAQSRSPINAAQPAPPSAPPPSAADHNLASGPSSLPSSPPSPSLPGSTDPSPSDGSSTPASISNPNPSAALAAPTAAGSAGGGLSAGPAKIPSRPKKSRKLAAQAAAPLGDAKVEAAAAAEGGNSSGAIVAAGSAVAVEASSSRPRVVYRMLPRSLSADGEVAAAIHRLRGADPQLARVIEAHEPPVFQCLHLPFHSLARSILYQQLAFKAAASIYSRFLALCGGEAGVVPETVLSLTQHQLRQIGVSARKASYLHDLANKYRNGILSDTSIVAMDDKSLFTMLTMVKGIGAWSVHMFMIFSLHRPDVLPVGDLGVRKGVQLLYGLNTLPRPSQMEQLCERWKPYRSVGSWYMWRLVEAKGAPAALATVPSIGAALAAASGGGGGVCGPPLVTGVPQALPPLPLQHQPLQRQIQQQQHPHPPHQLPLQLPHPHSHQHQHHQHQHQQQLQMQTQLVDAIQSIQNLG</sequence>
<dbReference type="GO" id="GO:0008725">
    <property type="term" value="F:DNA-3-methyladenine glycosylase activity"/>
    <property type="evidence" value="ECO:0007669"/>
    <property type="project" value="TreeGrafter"/>
</dbReference>
<evidence type="ECO:0000313" key="6">
    <source>
        <dbReference type="EMBL" id="MQL73590.1"/>
    </source>
</evidence>
<feature type="compositionally biased region" description="Low complexity" evidence="4">
    <location>
        <begin position="444"/>
        <end position="458"/>
    </location>
</feature>
<dbReference type="GO" id="GO:0043916">
    <property type="term" value="F:DNA-7-methylguanine glycosylase activity"/>
    <property type="evidence" value="ECO:0007669"/>
    <property type="project" value="TreeGrafter"/>
</dbReference>
<feature type="compositionally biased region" description="Basic residues" evidence="4">
    <location>
        <begin position="472"/>
        <end position="483"/>
    </location>
</feature>
<evidence type="ECO:0000313" key="7">
    <source>
        <dbReference type="Proteomes" id="UP000652761"/>
    </source>
</evidence>
<comment type="similarity">
    <text evidence="1">Belongs to the alkylbase DNA glycosidase AlkA family.</text>
</comment>
<feature type="compositionally biased region" description="Low complexity" evidence="4">
    <location>
        <begin position="42"/>
        <end position="52"/>
    </location>
</feature>
<dbReference type="OrthoDB" id="415889at2759"/>
<keyword evidence="3" id="KW-0234">DNA repair</keyword>
<feature type="compositionally biased region" description="Low complexity" evidence="4">
    <location>
        <begin position="84"/>
        <end position="118"/>
    </location>
</feature>
<gene>
    <name evidence="6" type="ORF">Taro_005949</name>
</gene>